<name>A0A640VLT1_9RHOB</name>
<dbReference type="Pfam" id="PF09411">
    <property type="entry name" value="PagL"/>
    <property type="match status" value="1"/>
</dbReference>
<accession>A0A640VLT1</accession>
<protein>
    <recommendedName>
        <fullName evidence="4">Lipid A 3-O-deacylase (PagL)</fullName>
    </recommendedName>
</protein>
<dbReference type="Proteomes" id="UP000436522">
    <property type="component" value="Unassembled WGS sequence"/>
</dbReference>
<evidence type="ECO:0008006" key="4">
    <source>
        <dbReference type="Google" id="ProtNLM"/>
    </source>
</evidence>
<sequence length="162" mass="17027">MKTFASVLTFTLATSPAFAGDLITGLGVDDVFDQTDTETGALIIEYHADPFYSGQIASYSLAGAGQIDGDGDVFIGVGVSAIWSIGQGPWFVEGSFMPGYYDAGSGGSELGGNLQFRSLIGVGYKLANNSRISIAIDHKSNADIEDINPGSETLAVRYSFDF</sequence>
<gene>
    <name evidence="2" type="ORF">So717_08020</name>
</gene>
<evidence type="ECO:0000256" key="1">
    <source>
        <dbReference type="SAM" id="SignalP"/>
    </source>
</evidence>
<evidence type="ECO:0000313" key="2">
    <source>
        <dbReference type="EMBL" id="GFE49049.1"/>
    </source>
</evidence>
<feature type="signal peptide" evidence="1">
    <location>
        <begin position="1"/>
        <end position="19"/>
    </location>
</feature>
<feature type="chain" id="PRO_5025027176" description="Lipid A 3-O-deacylase (PagL)" evidence="1">
    <location>
        <begin position="20"/>
        <end position="162"/>
    </location>
</feature>
<reference evidence="2 3" key="1">
    <citation type="submission" date="2019-12" db="EMBL/GenBank/DDBJ databases">
        <title>Roseobacter cerasinus sp. nov., isolated from seawater around aquaculture.</title>
        <authorList>
            <person name="Muramatsu S."/>
            <person name="Takabe Y."/>
            <person name="Mori K."/>
            <person name="Takaichi S."/>
            <person name="Hanada S."/>
        </authorList>
    </citation>
    <scope>NUCLEOTIDE SEQUENCE [LARGE SCALE GENOMIC DNA]</scope>
    <source>
        <strain evidence="2 3">AI77</strain>
    </source>
</reference>
<dbReference type="InterPro" id="IPR018550">
    <property type="entry name" value="Lipid-A_deacylase-rel"/>
</dbReference>
<dbReference type="AlphaFoldDB" id="A0A640VLT1"/>
<dbReference type="Gene3D" id="2.40.160.20">
    <property type="match status" value="1"/>
</dbReference>
<proteinExistence type="predicted"/>
<organism evidence="2 3">
    <name type="scientific">Roseobacter cerasinus</name>
    <dbReference type="NCBI Taxonomy" id="2602289"/>
    <lineage>
        <taxon>Bacteria</taxon>
        <taxon>Pseudomonadati</taxon>
        <taxon>Pseudomonadota</taxon>
        <taxon>Alphaproteobacteria</taxon>
        <taxon>Rhodobacterales</taxon>
        <taxon>Roseobacteraceae</taxon>
        <taxon>Roseobacter</taxon>
    </lineage>
</organism>
<keyword evidence="1" id="KW-0732">Signal</keyword>
<comment type="caution">
    <text evidence="2">The sequence shown here is derived from an EMBL/GenBank/DDBJ whole genome shotgun (WGS) entry which is preliminary data.</text>
</comment>
<evidence type="ECO:0000313" key="3">
    <source>
        <dbReference type="Proteomes" id="UP000436522"/>
    </source>
</evidence>
<keyword evidence="3" id="KW-1185">Reference proteome</keyword>
<dbReference type="EMBL" id="BLIV01000002">
    <property type="protein sequence ID" value="GFE49049.1"/>
    <property type="molecule type" value="Genomic_DNA"/>
</dbReference>